<dbReference type="GeneID" id="54334346"/>
<feature type="signal peptide" evidence="2">
    <location>
        <begin position="1"/>
        <end position="27"/>
    </location>
</feature>
<dbReference type="RefSeq" id="XP_033420871.1">
    <property type="nucleotide sequence ID" value="XM_033576207.1"/>
</dbReference>
<reference evidence="3 4" key="1">
    <citation type="submission" date="2019-08" db="EMBL/GenBank/DDBJ databases">
        <title>The genome sequence of a newly discovered highly antifungal drug resistant Aspergillus species, Aspergillus tanneri NIH 1004.</title>
        <authorList>
            <person name="Mounaud S."/>
            <person name="Singh I."/>
            <person name="Joardar V."/>
            <person name="Pakala S."/>
            <person name="Pakala S."/>
            <person name="Venepally P."/>
            <person name="Chung J.K."/>
            <person name="Losada L."/>
            <person name="Nierman W.C."/>
        </authorList>
    </citation>
    <scope>NUCLEOTIDE SEQUENCE [LARGE SCALE GENOMIC DNA]</scope>
    <source>
        <strain evidence="3 4">NIH1004</strain>
    </source>
</reference>
<evidence type="ECO:0000313" key="4">
    <source>
        <dbReference type="Proteomes" id="UP000324241"/>
    </source>
</evidence>
<dbReference type="VEuPathDB" id="FungiDB:EYZ11_013044"/>
<evidence type="ECO:0000313" key="3">
    <source>
        <dbReference type="EMBL" id="KAA8641509.1"/>
    </source>
</evidence>
<protein>
    <submittedName>
        <fullName evidence="3">Uncharacterized protein</fullName>
    </submittedName>
</protein>
<evidence type="ECO:0000256" key="1">
    <source>
        <dbReference type="SAM" id="MobiDB-lite"/>
    </source>
</evidence>
<sequence length="280" mass="29651">MMRTRYFAYFFLLARLLPLMFGGLTHAALNENPSLMSKYSPVTFKVGSSLNTTSLSFHPDLTLVQRRSITTITISSTSTDTTDCGCTESTTWLSTATVSPSTLPSTTTAESTGSENPTITTSTTPVAPATSTVWRNSTETSTRLSTSVVGSTITSTEWETRTVNTTTTETATYLSTVSLTKAMTLTAPVTETLSKTATNTVTDSITTTIPADGDGRFTDEPLPKNTPTAPDTTSGNTDAGLVWETTLEVTSTVLPSLGLPATATTGIDPSGFENNYVRQG</sequence>
<feature type="compositionally biased region" description="Basic and acidic residues" evidence="1">
    <location>
        <begin position="213"/>
        <end position="222"/>
    </location>
</feature>
<dbReference type="EMBL" id="QUQM01000009">
    <property type="protein sequence ID" value="KAA8641509.1"/>
    <property type="molecule type" value="Genomic_DNA"/>
</dbReference>
<organism evidence="3 4">
    <name type="scientific">Aspergillus tanneri</name>
    <dbReference type="NCBI Taxonomy" id="1220188"/>
    <lineage>
        <taxon>Eukaryota</taxon>
        <taxon>Fungi</taxon>
        <taxon>Dikarya</taxon>
        <taxon>Ascomycota</taxon>
        <taxon>Pezizomycotina</taxon>
        <taxon>Eurotiomycetes</taxon>
        <taxon>Eurotiomycetidae</taxon>
        <taxon>Eurotiales</taxon>
        <taxon>Aspergillaceae</taxon>
        <taxon>Aspergillus</taxon>
        <taxon>Aspergillus subgen. Circumdati</taxon>
    </lineage>
</organism>
<dbReference type="Proteomes" id="UP000324241">
    <property type="component" value="Unassembled WGS sequence"/>
</dbReference>
<proteinExistence type="predicted"/>
<gene>
    <name evidence="3" type="ORF">ATNIH1004_011645</name>
</gene>
<feature type="compositionally biased region" description="Low complexity" evidence="1">
    <location>
        <begin position="97"/>
        <end position="112"/>
    </location>
</feature>
<feature type="compositionally biased region" description="Polar residues" evidence="1">
    <location>
        <begin position="225"/>
        <end position="237"/>
    </location>
</feature>
<dbReference type="AlphaFoldDB" id="A0A5M9MAD5"/>
<feature type="region of interest" description="Disordered" evidence="1">
    <location>
        <begin position="97"/>
        <end position="139"/>
    </location>
</feature>
<feature type="region of interest" description="Disordered" evidence="1">
    <location>
        <begin position="209"/>
        <end position="237"/>
    </location>
</feature>
<accession>A0A5M9MAD5</accession>
<name>A0A5M9MAD5_9EURO</name>
<feature type="compositionally biased region" description="Low complexity" evidence="1">
    <location>
        <begin position="120"/>
        <end position="133"/>
    </location>
</feature>
<keyword evidence="2" id="KW-0732">Signal</keyword>
<evidence type="ECO:0000256" key="2">
    <source>
        <dbReference type="SAM" id="SignalP"/>
    </source>
</evidence>
<comment type="caution">
    <text evidence="3">The sequence shown here is derived from an EMBL/GenBank/DDBJ whole genome shotgun (WGS) entry which is preliminary data.</text>
</comment>
<feature type="chain" id="PRO_5024301926" evidence="2">
    <location>
        <begin position="28"/>
        <end position="280"/>
    </location>
</feature>